<sequence>MESASSVTILTSGNSLGAYVPGIRLLERLRKRGVPAEFEVLERLFPEETRQQLVRTKQAFHASFATALMGTRLARGIGPSLADGAVDALLDRWQAEGRRIFLAVTGFWVPILEQYERRVHPDPIRAEFLRLDAIDTPSYRVYRETYPRFRHHWLFRLKGEQPLLHYRLAMSDEPILPYSDRDERIVVHGGGWGIGSYRGVIPALQERYALDLVAYDPDELRAARPGDRVYFTDPEWHPWSEDPTRTEQPPYPPMAEWEAGDEPLYERGRDGPRLYGAIRRSLAIVSKPGGGTLVDSLSAATPLVYLEPFGDHERANALLWERLGFGIAYDRWAASGFARSALEQLHHNLLRHALSQSDYGGMYP</sequence>
<dbReference type="AlphaFoldDB" id="A0A3A3H6X6"/>
<dbReference type="RefSeq" id="WP_119791699.1">
    <property type="nucleotide sequence ID" value="NZ_QYZD01000003.1"/>
</dbReference>
<dbReference type="Proteomes" id="UP000266177">
    <property type="component" value="Unassembled WGS sequence"/>
</dbReference>
<dbReference type="OrthoDB" id="1493937at2"/>
<evidence type="ECO:0000313" key="1">
    <source>
        <dbReference type="EMBL" id="RJG25591.1"/>
    </source>
</evidence>
<reference evidence="1 2" key="1">
    <citation type="submission" date="2018-09" db="EMBL/GenBank/DDBJ databases">
        <title>Paenibacillus SK2017-BO5.</title>
        <authorList>
            <person name="Piskunova J.V."/>
            <person name="Dubiley S.A."/>
            <person name="Severinov K.V."/>
        </authorList>
    </citation>
    <scope>NUCLEOTIDE SEQUENCE [LARGE SCALE GENOMIC DNA]</scope>
    <source>
        <strain evidence="1 2">BO5</strain>
    </source>
</reference>
<comment type="caution">
    <text evidence="1">The sequence shown here is derived from an EMBL/GenBank/DDBJ whole genome shotgun (WGS) entry which is preliminary data.</text>
</comment>
<gene>
    <name evidence="1" type="ORF">DQX05_05770</name>
</gene>
<evidence type="ECO:0000313" key="2">
    <source>
        <dbReference type="Proteomes" id="UP000266177"/>
    </source>
</evidence>
<protein>
    <recommendedName>
        <fullName evidence="3">UDP-glucuronosyltransferase</fullName>
    </recommendedName>
</protein>
<name>A0A3A3H6X6_PANTH</name>
<proteinExistence type="predicted"/>
<dbReference type="EMBL" id="QYZD01000003">
    <property type="protein sequence ID" value="RJG25591.1"/>
    <property type="molecule type" value="Genomic_DNA"/>
</dbReference>
<accession>A0A3A3H6X6</accession>
<organism evidence="1 2">
    <name type="scientific">Paenibacillus thiaminolyticus</name>
    <name type="common">Bacillus thiaminolyticus</name>
    <dbReference type="NCBI Taxonomy" id="49283"/>
    <lineage>
        <taxon>Bacteria</taxon>
        <taxon>Bacillati</taxon>
        <taxon>Bacillota</taxon>
        <taxon>Bacilli</taxon>
        <taxon>Bacillales</taxon>
        <taxon>Paenibacillaceae</taxon>
        <taxon>Paenibacillus</taxon>
    </lineage>
</organism>
<evidence type="ECO:0008006" key="3">
    <source>
        <dbReference type="Google" id="ProtNLM"/>
    </source>
</evidence>